<dbReference type="Proteomes" id="UP000001542">
    <property type="component" value="Unassembled WGS sequence"/>
</dbReference>
<proteinExistence type="predicted"/>
<dbReference type="SMR" id="A2E929"/>
<accession>A2E929</accession>
<dbReference type="VEuPathDB" id="TrichDB:TVAGG3_0542170"/>
<organism evidence="3 4">
    <name type="scientific">Trichomonas vaginalis (strain ATCC PRA-98 / G3)</name>
    <dbReference type="NCBI Taxonomy" id="412133"/>
    <lineage>
        <taxon>Eukaryota</taxon>
        <taxon>Metamonada</taxon>
        <taxon>Parabasalia</taxon>
        <taxon>Trichomonadida</taxon>
        <taxon>Trichomonadidae</taxon>
        <taxon>Trichomonas</taxon>
    </lineage>
</organism>
<evidence type="ECO:0000256" key="1">
    <source>
        <dbReference type="SAM" id="Coils"/>
    </source>
</evidence>
<feature type="coiled-coil region" evidence="1">
    <location>
        <begin position="62"/>
        <end position="180"/>
    </location>
</feature>
<dbReference type="eggNOG" id="ENOG502QQ91">
    <property type="taxonomic scope" value="Eukaryota"/>
</dbReference>
<dbReference type="EMBL" id="DS113331">
    <property type="protein sequence ID" value="EAY10823.1"/>
    <property type="molecule type" value="Genomic_DNA"/>
</dbReference>
<evidence type="ECO:0000313" key="3">
    <source>
        <dbReference type="EMBL" id="EAY10823.1"/>
    </source>
</evidence>
<evidence type="ECO:0008006" key="5">
    <source>
        <dbReference type="Google" id="ProtNLM"/>
    </source>
</evidence>
<dbReference type="PANTHER" id="PTHR16275">
    <property type="entry name" value="COILED-COIL DOMAIN-CONTAINING PROTEIN 40"/>
    <property type="match status" value="1"/>
</dbReference>
<dbReference type="RefSeq" id="XP_001323046.1">
    <property type="nucleotide sequence ID" value="XM_001323011.1"/>
</dbReference>
<dbReference type="SUPFAM" id="SSF90257">
    <property type="entry name" value="Myosin rod fragments"/>
    <property type="match status" value="1"/>
</dbReference>
<feature type="coiled-coil region" evidence="1">
    <location>
        <begin position="412"/>
        <end position="542"/>
    </location>
</feature>
<dbReference type="OrthoDB" id="188741at2759"/>
<feature type="coiled-coil region" evidence="1">
    <location>
        <begin position="571"/>
        <end position="719"/>
    </location>
</feature>
<name>A2E929_TRIV3</name>
<dbReference type="GO" id="GO:0005737">
    <property type="term" value="C:cytoplasm"/>
    <property type="evidence" value="ECO:0000318"/>
    <property type="project" value="GO_Central"/>
</dbReference>
<dbReference type="InParanoid" id="A2E929"/>
<dbReference type="KEGG" id="tva:4768759"/>
<keyword evidence="1" id="KW-0175">Coiled coil</keyword>
<dbReference type="STRING" id="5722.A2E929"/>
<keyword evidence="4" id="KW-1185">Reference proteome</keyword>
<dbReference type="VEuPathDB" id="TrichDB:TVAG_258250"/>
<feature type="coiled-coil region" evidence="1">
    <location>
        <begin position="753"/>
        <end position="850"/>
    </location>
</feature>
<dbReference type="OMA" id="RMQRIQK"/>
<dbReference type="InterPro" id="IPR037386">
    <property type="entry name" value="CCDC40"/>
</dbReference>
<reference evidence="3" key="1">
    <citation type="submission" date="2006-10" db="EMBL/GenBank/DDBJ databases">
        <authorList>
            <person name="Amadeo P."/>
            <person name="Zhao Q."/>
            <person name="Wortman J."/>
            <person name="Fraser-Liggett C."/>
            <person name="Carlton J."/>
        </authorList>
    </citation>
    <scope>NUCLEOTIDE SEQUENCE</scope>
    <source>
        <strain evidence="3">G3</strain>
    </source>
</reference>
<dbReference type="GO" id="GO:0035082">
    <property type="term" value="P:axoneme assembly"/>
    <property type="evidence" value="ECO:0007669"/>
    <property type="project" value="InterPro"/>
</dbReference>
<reference evidence="3" key="2">
    <citation type="journal article" date="2007" name="Science">
        <title>Draft genome sequence of the sexually transmitted pathogen Trichomonas vaginalis.</title>
        <authorList>
            <person name="Carlton J.M."/>
            <person name="Hirt R.P."/>
            <person name="Silva J.C."/>
            <person name="Delcher A.L."/>
            <person name="Schatz M."/>
            <person name="Zhao Q."/>
            <person name="Wortman J.R."/>
            <person name="Bidwell S.L."/>
            <person name="Alsmark U.C.M."/>
            <person name="Besteiro S."/>
            <person name="Sicheritz-Ponten T."/>
            <person name="Noel C.J."/>
            <person name="Dacks J.B."/>
            <person name="Foster P.G."/>
            <person name="Simillion C."/>
            <person name="Van de Peer Y."/>
            <person name="Miranda-Saavedra D."/>
            <person name="Barton G.J."/>
            <person name="Westrop G.D."/>
            <person name="Mueller S."/>
            <person name="Dessi D."/>
            <person name="Fiori P.L."/>
            <person name="Ren Q."/>
            <person name="Paulsen I."/>
            <person name="Zhang H."/>
            <person name="Bastida-Corcuera F.D."/>
            <person name="Simoes-Barbosa A."/>
            <person name="Brown M.T."/>
            <person name="Hayes R.D."/>
            <person name="Mukherjee M."/>
            <person name="Okumura C.Y."/>
            <person name="Schneider R."/>
            <person name="Smith A.J."/>
            <person name="Vanacova S."/>
            <person name="Villalvazo M."/>
            <person name="Haas B.J."/>
            <person name="Pertea M."/>
            <person name="Feldblyum T.V."/>
            <person name="Utterback T.R."/>
            <person name="Shu C.L."/>
            <person name="Osoegawa K."/>
            <person name="de Jong P.J."/>
            <person name="Hrdy I."/>
            <person name="Horvathova L."/>
            <person name="Zubacova Z."/>
            <person name="Dolezal P."/>
            <person name="Malik S.B."/>
            <person name="Logsdon J.M. Jr."/>
            <person name="Henze K."/>
            <person name="Gupta A."/>
            <person name="Wang C.C."/>
            <person name="Dunne R.L."/>
            <person name="Upcroft J.A."/>
            <person name="Upcroft P."/>
            <person name="White O."/>
            <person name="Salzberg S.L."/>
            <person name="Tang P."/>
            <person name="Chiu C.-H."/>
            <person name="Lee Y.-S."/>
            <person name="Embley T.M."/>
            <person name="Coombs G.H."/>
            <person name="Mottram J.C."/>
            <person name="Tachezy J."/>
            <person name="Fraser-Liggett C.M."/>
            <person name="Johnson P.J."/>
        </authorList>
    </citation>
    <scope>NUCLEOTIDE SEQUENCE [LARGE SCALE GENOMIC DNA]</scope>
    <source>
        <strain evidence="3">G3</strain>
    </source>
</reference>
<sequence>MSANEDPDQPGGEEEEELMDPNPEEEEGDLFLGEEEDDEEEEEIQELPPDHPLFATLQDKMKDQLQRQYDAIEVEIRDKQALKNQLSENREQVGVELYTIQQTLVKLQARLTEANERRQQYEQERLEKEAELKEARQTLADREAELKERTTEYENQRKELDRLNENVLLLEQHNQEILNNVAVTRRETYKSEQAASETEIAKKEQDLYIDRLTQQVQNIGKGLSEIEAQVLAQRAETKTARDALLQASLEMEKITFERNHLIQEWNSSLVNVKRRAETLASIEAASAKQEEEIRALQNEYNGIKKQIADQEEIAERNTGLYSKIRNRIQYLDGKIKETEQQRGKLQDTLDQLTTLTREKEKLLSKLQIERNQANSEYKNSAKGTIEISNQIHELEDKIIAHVTEQTNMKRDTIAAQNEVQKVRDQIEEKDRELSQLQNEAMKLKIDRLNITGQCAKFERGLQEIVEELKQKDALINQYELQIRKNNVNIEKLQSEVDKLNRKYEELTSAQNGEEYGPLERKIRVLESKIQQSDETAQENQAQWLKKQTELVALTHQCEDSEETCNTLHAHIAVLSRKRDRTRNNLEATEKEIENLNIQIRLLQREMSRLGEKLSSGAGQGDILIEGNINFEADILEQLRKKEEESAALETKIEELHNFRSQCADDLMETEKDIMLWEKKLQLAREMREALDPNYGASELKSMKKEVTRMELRLKQIKKQQQTIVQEMEFALRRRETIATRGAVKQRLNQDKTHSDVTKGITELRRQIKALQQEHQQIENEIKEHDDAQQEQSAEIEQLDLISRELQVQKQTIEQQLKEEEKQKNIAHAKLEKLQQKARMYKEKNPRLIIKKPENYDSQYQTLKAQQDQLGDIINMLIADHPHLESSLGAIKEKYGMEQQ</sequence>
<feature type="coiled-coil region" evidence="1">
    <location>
        <begin position="279"/>
        <end position="376"/>
    </location>
</feature>
<evidence type="ECO:0000313" key="4">
    <source>
        <dbReference type="Proteomes" id="UP000001542"/>
    </source>
</evidence>
<feature type="region of interest" description="Disordered" evidence="2">
    <location>
        <begin position="1"/>
        <end position="52"/>
    </location>
</feature>
<gene>
    <name evidence="3" type="ORF">TVAG_258250</name>
</gene>
<dbReference type="PANTHER" id="PTHR16275:SF8">
    <property type="entry name" value="COILED-COIL DOMAIN-CONTAINING PROTEIN 40"/>
    <property type="match status" value="1"/>
</dbReference>
<evidence type="ECO:0000256" key="2">
    <source>
        <dbReference type="SAM" id="MobiDB-lite"/>
    </source>
</evidence>
<dbReference type="FunCoup" id="A2E929">
    <property type="interactions" value="160"/>
</dbReference>
<protein>
    <recommendedName>
        <fullName evidence="5">Coiled-coil domain-containing protein 40</fullName>
    </recommendedName>
</protein>
<dbReference type="AlphaFoldDB" id="A2E929"/>
<feature type="compositionally biased region" description="Acidic residues" evidence="2">
    <location>
        <begin position="1"/>
        <end position="45"/>
    </location>
</feature>